<keyword evidence="3" id="KW-1185">Reference proteome</keyword>
<protein>
    <submittedName>
        <fullName evidence="2">Uncharacterized protein</fullName>
    </submittedName>
</protein>
<name>A0A4U0TLK3_9PEZI</name>
<evidence type="ECO:0000256" key="1">
    <source>
        <dbReference type="SAM" id="Phobius"/>
    </source>
</evidence>
<dbReference type="AlphaFoldDB" id="A0A4U0TLK3"/>
<gene>
    <name evidence="2" type="ORF">B0A50_07728</name>
</gene>
<evidence type="ECO:0000313" key="2">
    <source>
        <dbReference type="EMBL" id="TKA22828.1"/>
    </source>
</evidence>
<keyword evidence="1" id="KW-0812">Transmembrane</keyword>
<sequence length="160" mass="17750">MAEFIFWPIVIIGAGIIASGAFFDHLYDGHKVWGRAEHDQTPMQQKMIWYFNNTDLHTLGPSQRVMNVARPEGWNLGIDDPTTVLFTRGDGEEVRGILTTSDPVVGKGGVMHGEFQAPFAVPALTEPLQGTWVSVPESHKDEKAGVYFAQLHEMVADVEE</sequence>
<evidence type="ECO:0000313" key="3">
    <source>
        <dbReference type="Proteomes" id="UP000308549"/>
    </source>
</evidence>
<keyword evidence="1" id="KW-1133">Transmembrane helix</keyword>
<comment type="caution">
    <text evidence="2">The sequence shown here is derived from an EMBL/GenBank/DDBJ whole genome shotgun (WGS) entry which is preliminary data.</text>
</comment>
<dbReference type="Proteomes" id="UP000308549">
    <property type="component" value="Unassembled WGS sequence"/>
</dbReference>
<keyword evidence="1" id="KW-0472">Membrane</keyword>
<organism evidence="2 3">
    <name type="scientific">Salinomyces thailandicus</name>
    <dbReference type="NCBI Taxonomy" id="706561"/>
    <lineage>
        <taxon>Eukaryota</taxon>
        <taxon>Fungi</taxon>
        <taxon>Dikarya</taxon>
        <taxon>Ascomycota</taxon>
        <taxon>Pezizomycotina</taxon>
        <taxon>Dothideomycetes</taxon>
        <taxon>Dothideomycetidae</taxon>
        <taxon>Mycosphaerellales</taxon>
        <taxon>Teratosphaeriaceae</taxon>
        <taxon>Salinomyces</taxon>
    </lineage>
</organism>
<accession>A0A4U0TLK3</accession>
<proteinExistence type="predicted"/>
<reference evidence="2 3" key="1">
    <citation type="submission" date="2017-03" db="EMBL/GenBank/DDBJ databases">
        <title>Genomes of endolithic fungi from Antarctica.</title>
        <authorList>
            <person name="Coleine C."/>
            <person name="Masonjones S."/>
            <person name="Stajich J.E."/>
        </authorList>
    </citation>
    <scope>NUCLEOTIDE SEQUENCE [LARGE SCALE GENOMIC DNA]</scope>
    <source>
        <strain evidence="2 3">CCFEE 6315</strain>
    </source>
</reference>
<dbReference type="EMBL" id="NAJL01000065">
    <property type="protein sequence ID" value="TKA22828.1"/>
    <property type="molecule type" value="Genomic_DNA"/>
</dbReference>
<feature type="transmembrane region" description="Helical" evidence="1">
    <location>
        <begin position="6"/>
        <end position="27"/>
    </location>
</feature>